<evidence type="ECO:0000313" key="2">
    <source>
        <dbReference type="Proteomes" id="UP000177707"/>
    </source>
</evidence>
<protein>
    <submittedName>
        <fullName evidence="1">Uncharacterized protein</fullName>
    </submittedName>
</protein>
<evidence type="ECO:0000313" key="1">
    <source>
        <dbReference type="EMBL" id="OHB01558.1"/>
    </source>
</evidence>
<organism evidence="1 2">
    <name type="scientific">Candidatus Zambryskibacteria bacterium RIFCSPLOWO2_01_FULL_39_39</name>
    <dbReference type="NCBI Taxonomy" id="1802758"/>
    <lineage>
        <taxon>Bacteria</taxon>
        <taxon>Candidatus Zambryskiibacteriota</taxon>
    </lineage>
</organism>
<name>A0A1G2TW53_9BACT</name>
<comment type="caution">
    <text evidence="1">The sequence shown here is derived from an EMBL/GenBank/DDBJ whole genome shotgun (WGS) entry which is preliminary data.</text>
</comment>
<dbReference type="AlphaFoldDB" id="A0A1G2TW53"/>
<reference evidence="1 2" key="1">
    <citation type="journal article" date="2016" name="Nat. Commun.">
        <title>Thousands of microbial genomes shed light on interconnected biogeochemical processes in an aquifer system.</title>
        <authorList>
            <person name="Anantharaman K."/>
            <person name="Brown C.T."/>
            <person name="Hug L.A."/>
            <person name="Sharon I."/>
            <person name="Castelle C.J."/>
            <person name="Probst A.J."/>
            <person name="Thomas B.C."/>
            <person name="Singh A."/>
            <person name="Wilkins M.J."/>
            <person name="Karaoz U."/>
            <person name="Brodie E.L."/>
            <person name="Williams K.H."/>
            <person name="Hubbard S.S."/>
            <person name="Banfield J.F."/>
        </authorList>
    </citation>
    <scope>NUCLEOTIDE SEQUENCE [LARGE SCALE GENOMIC DNA]</scope>
</reference>
<accession>A0A1G2TW53</accession>
<sequence>MYRIKITFVSGQVYTRNLGAYRTVSGAHQALTKRKWTRRGLIFQKTDKTHGQMAAKVEPIERFNL</sequence>
<dbReference type="Proteomes" id="UP000177707">
    <property type="component" value="Unassembled WGS sequence"/>
</dbReference>
<proteinExistence type="predicted"/>
<gene>
    <name evidence="1" type="ORF">A3A96_02695</name>
</gene>
<dbReference type="EMBL" id="MHWB01000011">
    <property type="protein sequence ID" value="OHB01558.1"/>
    <property type="molecule type" value="Genomic_DNA"/>
</dbReference>